<gene>
    <name evidence="3" type="ORF">NK718_07810</name>
</gene>
<dbReference type="Pfam" id="PF00534">
    <property type="entry name" value="Glycos_transf_1"/>
    <property type="match status" value="1"/>
</dbReference>
<dbReference type="SUPFAM" id="SSF53756">
    <property type="entry name" value="UDP-Glycosyltransferase/glycogen phosphorylase"/>
    <property type="match status" value="1"/>
</dbReference>
<name>A0ABT1LDV0_9HYPH</name>
<dbReference type="InterPro" id="IPR028098">
    <property type="entry name" value="Glyco_trans_4-like_N"/>
</dbReference>
<dbReference type="EMBL" id="JANCLU010000006">
    <property type="protein sequence ID" value="MCP8938418.1"/>
    <property type="molecule type" value="Genomic_DNA"/>
</dbReference>
<evidence type="ECO:0000313" key="4">
    <source>
        <dbReference type="Proteomes" id="UP001205890"/>
    </source>
</evidence>
<sequence length="427" mass="46358">MNLRLKPETEQGTGAGADRQAGAREMHIVLVAPLPEPHRTARGGVERVTEVLRKGLAAHARVSVVVPNASIALRTRDEFGEIRYLKRAGIPGFLSYWSHMSRAVLAQLRDLRPDLVHVQDMGGVALFWPRRGALDVPLVFTVHGILDQDIRQSAGEGLLRAWSRGLRARVVQAVEAIARSRFDRVVLINPYVLEALPDLVGRSVQSIANPVDRCFLDAEFSAPPAAGDRFRLLQVGVISARKNVAASISLVSALRERGIPATLDIVGPVVEADYFESCKALVAEKGLGEAVTFHGGVSPAELVGWFDRSDVLLLVSGQETAPMVVAEAHCRGLPVAVRPSFGFRYMVEDGVNGVFLEGHSVQDDAGKLAEMARVQWNRPAIRAAARELYDPDVIVRETLALYRRMLDPAGAAKSPDASRTFEPGAVS</sequence>
<protein>
    <submittedName>
        <fullName evidence="3">Glycosyltransferase family 4 protein</fullName>
    </submittedName>
</protein>
<dbReference type="PANTHER" id="PTHR45947">
    <property type="entry name" value="SULFOQUINOVOSYL TRANSFERASE SQD2"/>
    <property type="match status" value="1"/>
</dbReference>
<organism evidence="3 4">
    <name type="scientific">Alsobacter ponti</name>
    <dbReference type="NCBI Taxonomy" id="2962936"/>
    <lineage>
        <taxon>Bacteria</taxon>
        <taxon>Pseudomonadati</taxon>
        <taxon>Pseudomonadota</taxon>
        <taxon>Alphaproteobacteria</taxon>
        <taxon>Hyphomicrobiales</taxon>
        <taxon>Alsobacteraceae</taxon>
        <taxon>Alsobacter</taxon>
    </lineage>
</organism>
<dbReference type="Pfam" id="PF13439">
    <property type="entry name" value="Glyco_transf_4"/>
    <property type="match status" value="1"/>
</dbReference>
<evidence type="ECO:0000259" key="1">
    <source>
        <dbReference type="Pfam" id="PF00534"/>
    </source>
</evidence>
<dbReference type="Gene3D" id="3.40.50.2000">
    <property type="entry name" value="Glycogen Phosphorylase B"/>
    <property type="match status" value="2"/>
</dbReference>
<dbReference type="CDD" id="cd03801">
    <property type="entry name" value="GT4_PimA-like"/>
    <property type="match status" value="1"/>
</dbReference>
<dbReference type="InterPro" id="IPR001296">
    <property type="entry name" value="Glyco_trans_1"/>
</dbReference>
<accession>A0ABT1LDV0</accession>
<feature type="domain" description="Glycosyltransferase subfamily 4-like N-terminal" evidence="2">
    <location>
        <begin position="43"/>
        <end position="212"/>
    </location>
</feature>
<evidence type="ECO:0000313" key="3">
    <source>
        <dbReference type="EMBL" id="MCP8938418.1"/>
    </source>
</evidence>
<comment type="caution">
    <text evidence="3">The sequence shown here is derived from an EMBL/GenBank/DDBJ whole genome shotgun (WGS) entry which is preliminary data.</text>
</comment>
<proteinExistence type="predicted"/>
<feature type="domain" description="Glycosyl transferase family 1" evidence="1">
    <location>
        <begin position="223"/>
        <end position="375"/>
    </location>
</feature>
<dbReference type="RefSeq" id="WP_254740333.1">
    <property type="nucleotide sequence ID" value="NZ_JANCLU010000006.1"/>
</dbReference>
<dbReference type="InterPro" id="IPR050194">
    <property type="entry name" value="Glycosyltransferase_grp1"/>
</dbReference>
<evidence type="ECO:0000259" key="2">
    <source>
        <dbReference type="Pfam" id="PF13439"/>
    </source>
</evidence>
<keyword evidence="4" id="KW-1185">Reference proteome</keyword>
<dbReference type="PANTHER" id="PTHR45947:SF3">
    <property type="entry name" value="SULFOQUINOVOSYL TRANSFERASE SQD2"/>
    <property type="match status" value="1"/>
</dbReference>
<dbReference type="Proteomes" id="UP001205890">
    <property type="component" value="Unassembled WGS sequence"/>
</dbReference>
<reference evidence="3 4" key="1">
    <citation type="submission" date="2022-07" db="EMBL/GenBank/DDBJ databases">
        <authorList>
            <person name="Li W.-J."/>
            <person name="Deng Q.-Q."/>
        </authorList>
    </citation>
    <scope>NUCLEOTIDE SEQUENCE [LARGE SCALE GENOMIC DNA]</scope>
    <source>
        <strain evidence="3 4">SYSU M60028</strain>
    </source>
</reference>